<evidence type="ECO:0000313" key="2">
    <source>
        <dbReference type="Proteomes" id="UP001611251"/>
    </source>
</evidence>
<sequence>MFRIFASIASYRDPELVPTIKNLVSQAASPEKLHVAVCWQNNESTEIFLQAGMKLINTSMLNDFELLEYKLNGARIDIINVRYHRSQGACWARNMAEKCYDNEAYFLQIDSHCRFIESWDSEMIVLLTSLKEKSAKPVLSHYPTGYDPANEEERLKIDQISRIAFLKFNDDSIPITFPVSYSSDTPVRSMYLAGGFIFAEGSFVKEVPNDPQIFFCGEEIMMSARAFTHGYDIYTPHRILLWHYYNRKNVKVWDDHNKEAKKNGQVEMIWWERNCLSNKRLRHFFDIKKDNNCELGIYAPGSVRSLREFEYASGISFKKHAVQPEVISEERINFFSTPPVNKEKWEERLVSPYQKKIIIDKDKLLFSPEQIEHWHVTVFNSRKHLIDELVFTAEELKQKFDSAVEGKVTLEIKFTTYPCYIPEIIRMIPCFPDSSWGEAVEIKW</sequence>
<proteinExistence type="predicted"/>
<keyword evidence="2" id="KW-1185">Reference proteome</keyword>
<name>A0ABW7Q2H2_9GAMM</name>
<comment type="caution">
    <text evidence="1">The sequence shown here is derived from an EMBL/GenBank/DDBJ whole genome shotgun (WGS) entry which is preliminary data.</text>
</comment>
<dbReference type="SUPFAM" id="SSF53448">
    <property type="entry name" value="Nucleotide-diphospho-sugar transferases"/>
    <property type="match status" value="1"/>
</dbReference>
<dbReference type="InterPro" id="IPR029044">
    <property type="entry name" value="Nucleotide-diphossugar_trans"/>
</dbReference>
<dbReference type="PANTHER" id="PTHR34496">
    <property type="entry name" value="GLCNAC TRANSFERASE-RELATED"/>
    <property type="match status" value="1"/>
</dbReference>
<protein>
    <submittedName>
        <fullName evidence="1">GlcNAc-transferase family protein</fullName>
    </submittedName>
</protein>
<dbReference type="PANTHER" id="PTHR34496:SF10">
    <property type="entry name" value="GLCNAC TRANSFERASE"/>
    <property type="match status" value="1"/>
</dbReference>
<dbReference type="Pfam" id="PF11397">
    <property type="entry name" value="GlcNAc"/>
    <property type="match status" value="1"/>
</dbReference>
<evidence type="ECO:0000313" key="1">
    <source>
        <dbReference type="EMBL" id="MFH8136214.1"/>
    </source>
</evidence>
<dbReference type="Proteomes" id="UP001611251">
    <property type="component" value="Unassembled WGS sequence"/>
</dbReference>
<accession>A0ABW7Q2H2</accession>
<organism evidence="1 2">
    <name type="scientific">Pantoea osteomyelitidis</name>
    <dbReference type="NCBI Taxonomy" id="3230026"/>
    <lineage>
        <taxon>Bacteria</taxon>
        <taxon>Pseudomonadati</taxon>
        <taxon>Pseudomonadota</taxon>
        <taxon>Gammaproteobacteria</taxon>
        <taxon>Enterobacterales</taxon>
        <taxon>Erwiniaceae</taxon>
        <taxon>Pantoea</taxon>
    </lineage>
</organism>
<dbReference type="EMBL" id="JBGFSN010000011">
    <property type="protein sequence ID" value="MFH8136214.1"/>
    <property type="molecule type" value="Genomic_DNA"/>
</dbReference>
<gene>
    <name evidence="1" type="ORF">ABU178_18855</name>
</gene>
<dbReference type="RefSeq" id="WP_397217795.1">
    <property type="nucleotide sequence ID" value="NZ_JBGFSN010000011.1"/>
</dbReference>
<dbReference type="InterPro" id="IPR021067">
    <property type="entry name" value="Glycosyltransferase"/>
</dbReference>
<reference evidence="1 2" key="1">
    <citation type="submission" date="2024-08" db="EMBL/GenBank/DDBJ databases">
        <title>Pantoea ronii - a newly identified human opportunistic pathogen.</title>
        <authorList>
            <person name="Keidar-Friedman D."/>
            <person name="Sorek N."/>
            <person name="Leshin-Carmel D."/>
            <person name="Tsur A."/>
            <person name="Amsalem M."/>
            <person name="Tolkach D."/>
            <person name="Brosh-Nissimov T."/>
        </authorList>
    </citation>
    <scope>NUCLEOTIDE SEQUENCE [LARGE SCALE GENOMIC DNA]</scope>
    <source>
        <strain evidence="1 2">AA23256</strain>
    </source>
</reference>